<feature type="compositionally biased region" description="Gly residues" evidence="5">
    <location>
        <begin position="147"/>
        <end position="161"/>
    </location>
</feature>
<feature type="transmembrane region" description="Helical" evidence="6">
    <location>
        <begin position="6"/>
        <end position="24"/>
    </location>
</feature>
<dbReference type="GO" id="GO:0046872">
    <property type="term" value="F:metal ion binding"/>
    <property type="evidence" value="ECO:0007669"/>
    <property type="project" value="UniProtKB-KW"/>
</dbReference>
<dbReference type="Gene3D" id="3.60.21.10">
    <property type="match status" value="1"/>
</dbReference>
<dbReference type="AlphaFoldDB" id="A0A0A0NRI3"/>
<dbReference type="Pfam" id="PF00149">
    <property type="entry name" value="Metallophos"/>
    <property type="match status" value="1"/>
</dbReference>
<dbReference type="GO" id="GO:0016020">
    <property type="term" value="C:membrane"/>
    <property type="evidence" value="ECO:0007669"/>
    <property type="project" value="GOC"/>
</dbReference>
<dbReference type="FunFam" id="3.60.21.10:FF:000028">
    <property type="entry name" value="Putative metallophosphoesterase"/>
    <property type="match status" value="1"/>
</dbReference>
<feature type="transmembrane region" description="Helical" evidence="6">
    <location>
        <begin position="44"/>
        <end position="64"/>
    </location>
</feature>
<keyword evidence="3" id="KW-0378">Hydrolase</keyword>
<feature type="region of interest" description="Disordered" evidence="5">
    <location>
        <begin position="111"/>
        <end position="161"/>
    </location>
</feature>
<dbReference type="SUPFAM" id="SSF56300">
    <property type="entry name" value="Metallo-dependent phosphatases"/>
    <property type="match status" value="1"/>
</dbReference>
<keyword evidence="6" id="KW-0812">Transmembrane</keyword>
<dbReference type="PANTHER" id="PTHR31302:SF31">
    <property type="entry name" value="PHOSPHODIESTERASE YAEI"/>
    <property type="match status" value="1"/>
</dbReference>
<organism evidence="8 9">
    <name type="scientific">Streptomyces rapamycinicus (strain ATCC 29253 / DSM 41530 / NRRL 5491 / AYB-994)</name>
    <name type="common">Streptomyces hygroscopicus (strain ATCC 29253)</name>
    <dbReference type="NCBI Taxonomy" id="1343740"/>
    <lineage>
        <taxon>Bacteria</taxon>
        <taxon>Bacillati</taxon>
        <taxon>Actinomycetota</taxon>
        <taxon>Actinomycetes</taxon>
        <taxon>Kitasatosporales</taxon>
        <taxon>Streptomycetaceae</taxon>
        <taxon>Streptomyces</taxon>
        <taxon>Streptomyces violaceusniger group</taxon>
    </lineage>
</organism>
<evidence type="ECO:0000259" key="7">
    <source>
        <dbReference type="Pfam" id="PF00149"/>
    </source>
</evidence>
<dbReference type="InterPro" id="IPR018294">
    <property type="entry name" value="ISPD_synthase_CS"/>
</dbReference>
<gene>
    <name evidence="8" type="ORF">D3C57_115015</name>
</gene>
<dbReference type="CDD" id="cd07385">
    <property type="entry name" value="MPP_YkuE_C"/>
    <property type="match status" value="1"/>
</dbReference>
<dbReference type="KEGG" id="src:M271_28600"/>
<dbReference type="PROSITE" id="PS01295">
    <property type="entry name" value="ISPD"/>
    <property type="match status" value="1"/>
</dbReference>
<evidence type="ECO:0000256" key="4">
    <source>
        <dbReference type="ARBA" id="ARBA00061089"/>
    </source>
</evidence>
<evidence type="ECO:0000256" key="3">
    <source>
        <dbReference type="ARBA" id="ARBA00022801"/>
    </source>
</evidence>
<evidence type="ECO:0000256" key="5">
    <source>
        <dbReference type="SAM" id="MobiDB-lite"/>
    </source>
</evidence>
<keyword evidence="6" id="KW-0472">Membrane</keyword>
<comment type="similarity">
    <text evidence="4">Belongs to the metallophosphoesterase superfamily.</text>
</comment>
<dbReference type="EMBL" id="QYCY01000001">
    <property type="protein sequence ID" value="RLV79706.1"/>
    <property type="molecule type" value="Genomic_DNA"/>
</dbReference>
<feature type="region of interest" description="Disordered" evidence="5">
    <location>
        <begin position="210"/>
        <end position="285"/>
    </location>
</feature>
<evidence type="ECO:0000256" key="2">
    <source>
        <dbReference type="ARBA" id="ARBA00022723"/>
    </source>
</evidence>
<evidence type="ECO:0000256" key="1">
    <source>
        <dbReference type="ARBA" id="ARBA00001968"/>
    </source>
</evidence>
<evidence type="ECO:0000313" key="9">
    <source>
        <dbReference type="Proteomes" id="UP000281594"/>
    </source>
</evidence>
<proteinExistence type="inferred from homology"/>
<dbReference type="RefSeq" id="WP_020870640.1">
    <property type="nucleotide sequence ID" value="NC_022785.1"/>
</dbReference>
<dbReference type="PANTHER" id="PTHR31302">
    <property type="entry name" value="TRANSMEMBRANE PROTEIN WITH METALLOPHOSPHOESTERASE DOMAIN-RELATED"/>
    <property type="match status" value="1"/>
</dbReference>
<dbReference type="GO" id="GO:0009245">
    <property type="term" value="P:lipid A biosynthetic process"/>
    <property type="evidence" value="ECO:0007669"/>
    <property type="project" value="TreeGrafter"/>
</dbReference>
<feature type="transmembrane region" description="Helical" evidence="6">
    <location>
        <begin position="293"/>
        <end position="315"/>
    </location>
</feature>
<comment type="cofactor">
    <cofactor evidence="1">
        <name>a divalent metal cation</name>
        <dbReference type="ChEBI" id="CHEBI:60240"/>
    </cofactor>
</comment>
<dbReference type="InterPro" id="IPR004843">
    <property type="entry name" value="Calcineurin-like_PHP"/>
</dbReference>
<dbReference type="GO" id="GO:0008758">
    <property type="term" value="F:UDP-2,3-diacylglucosamine hydrolase activity"/>
    <property type="evidence" value="ECO:0007669"/>
    <property type="project" value="TreeGrafter"/>
</dbReference>
<sequence>MVVLYVLIALVVVGLLTGVHWYVWRRLVRDTTARGGWARRTGTAAAFALPLISVGALIAGRAGAPFPLQRALAWPGYLWLALLLYLTLALLAGEAVRPLLRAWLSRSEPADVRSAEGPGVSGGLPTAFADHSGAAAPAPAPAPAAVGTGGREGAAAEGGAGSAAGDGLGAAVVSEAEAVADGAIEAPAGAVGPTAAGAAKVAEGDAAKPIPQAPAKATPQAAAKPIPQAAAKATPQAPAKPIPQAAAKATPQAAAKATPQAAAEPTAQTAAEAAKGGAADAGDAAPAPSRRLFVARAVAVGATAVAAGTVGYGTYTVLRGPRVKRITVPLARLPRRAHGFRIAVVSDIHLGPILGRDHTRRVVEAVNRTNPDLVAVVGDLVDGSVADLGPAAEPLRGLSARHGSYFVTGNHEYYSGAAEWVDHVRELGLRPLENERTELPGFDLAGVNDVAGESEGHGPDFGKALGDRDRSRASVLLAHQPVVIHDAVRAGVDLQLSGHTHGGQLWPGNYVAELANPTAAGLDRYGDTQLYVTRGAGAWGPPVRVGAPPDVTVVELASTRA</sequence>
<keyword evidence="2" id="KW-0479">Metal-binding</keyword>
<keyword evidence="6" id="KW-1133">Transmembrane helix</keyword>
<feature type="domain" description="Calcineurin-like phosphoesterase" evidence="7">
    <location>
        <begin position="340"/>
        <end position="502"/>
    </location>
</feature>
<comment type="caution">
    <text evidence="8">The sequence shown here is derived from an EMBL/GenBank/DDBJ whole genome shotgun (WGS) entry which is preliminary data.</text>
</comment>
<dbReference type="InterPro" id="IPR029052">
    <property type="entry name" value="Metallo-depent_PP-like"/>
</dbReference>
<dbReference type="STRING" id="1343740.M271_28600"/>
<dbReference type="InterPro" id="IPR051158">
    <property type="entry name" value="Metallophosphoesterase_sf"/>
</dbReference>
<dbReference type="Proteomes" id="UP000281594">
    <property type="component" value="Unassembled WGS sequence"/>
</dbReference>
<dbReference type="HOGENOM" id="CLU_025443_5_0_11"/>
<name>A0A0A0NRI3_STRRN</name>
<protein>
    <submittedName>
        <fullName evidence="8">Membrane protein</fullName>
    </submittedName>
</protein>
<feature type="transmembrane region" description="Helical" evidence="6">
    <location>
        <begin position="76"/>
        <end position="96"/>
    </location>
</feature>
<reference evidence="8 9" key="1">
    <citation type="journal article" date="2018" name="J. Biol. Chem.">
        <title>Discovery of the actinoplanic acid pathway in Streptomyces rapamycinicus reveals a genetically conserved synergism with rapamycin.</title>
        <authorList>
            <person name="Mrak P."/>
            <person name="Krastel P."/>
            <person name="Pivk Lukancic P."/>
            <person name="Tao J."/>
            <person name="Pistorius D."/>
            <person name="Moore C.M."/>
        </authorList>
    </citation>
    <scope>NUCLEOTIDE SEQUENCE [LARGE SCALE GENOMIC DNA]</scope>
    <source>
        <strain evidence="8 9">NRRL 5491</strain>
    </source>
</reference>
<evidence type="ECO:0000313" key="8">
    <source>
        <dbReference type="EMBL" id="RLV79706.1"/>
    </source>
</evidence>
<dbReference type="eggNOG" id="COG1408">
    <property type="taxonomic scope" value="Bacteria"/>
</dbReference>
<evidence type="ECO:0000256" key="6">
    <source>
        <dbReference type="SAM" id="Phobius"/>
    </source>
</evidence>
<dbReference type="GO" id="GO:0008299">
    <property type="term" value="P:isoprenoid biosynthetic process"/>
    <property type="evidence" value="ECO:0007669"/>
    <property type="project" value="InterPro"/>
</dbReference>
<accession>A0A0A0NRI3</accession>